<reference evidence="1 2" key="1">
    <citation type="submission" date="2021-04" db="EMBL/GenBank/DDBJ databases">
        <title>Genome analysis of Polyangium sp.</title>
        <authorList>
            <person name="Li Y."/>
            <person name="Wang J."/>
        </authorList>
    </citation>
    <scope>NUCLEOTIDE SEQUENCE [LARGE SCALE GENOMIC DNA]</scope>
    <source>
        <strain evidence="1 2">SDU14</strain>
    </source>
</reference>
<accession>A0A9X4AQ45</accession>
<keyword evidence="2" id="KW-1185">Reference proteome</keyword>
<proteinExistence type="predicted"/>
<dbReference type="PROSITE" id="PS51257">
    <property type="entry name" value="PROKAR_LIPOPROTEIN"/>
    <property type="match status" value="1"/>
</dbReference>
<sequence length="139" mass="15556">MTFTYLRTVTPATLYGAEVEGAYANGSVGACIRRIEPFGFCGGWRMPGGAYFPRTPGATWEHGWRTGGSFYAGVDLLITLADRLSLRPILTLDAYGWPTRIIVNKRSDAEWRSFPLFATLSMELTFDFRTRYAATPQLK</sequence>
<dbReference type="AlphaFoldDB" id="A0A9X4AQ45"/>
<dbReference type="Proteomes" id="UP001151081">
    <property type="component" value="Unassembled WGS sequence"/>
</dbReference>
<dbReference type="EMBL" id="JAGTJJ010000002">
    <property type="protein sequence ID" value="MDC3979956.1"/>
    <property type="molecule type" value="Genomic_DNA"/>
</dbReference>
<comment type="caution">
    <text evidence="1">The sequence shown here is derived from an EMBL/GenBank/DDBJ whole genome shotgun (WGS) entry which is preliminary data.</text>
</comment>
<dbReference type="RefSeq" id="WP_272416991.1">
    <property type="nucleotide sequence ID" value="NZ_JAGTJJ010000002.1"/>
</dbReference>
<gene>
    <name evidence="1" type="ORF">KEG57_05555</name>
</gene>
<evidence type="ECO:0000313" key="2">
    <source>
        <dbReference type="Proteomes" id="UP001151081"/>
    </source>
</evidence>
<evidence type="ECO:0000313" key="1">
    <source>
        <dbReference type="EMBL" id="MDC3979956.1"/>
    </source>
</evidence>
<protein>
    <submittedName>
        <fullName evidence="1">Uncharacterized protein</fullName>
    </submittedName>
</protein>
<organism evidence="1 2">
    <name type="scientific">Polyangium jinanense</name>
    <dbReference type="NCBI Taxonomy" id="2829994"/>
    <lineage>
        <taxon>Bacteria</taxon>
        <taxon>Pseudomonadati</taxon>
        <taxon>Myxococcota</taxon>
        <taxon>Polyangia</taxon>
        <taxon>Polyangiales</taxon>
        <taxon>Polyangiaceae</taxon>
        <taxon>Polyangium</taxon>
    </lineage>
</organism>
<name>A0A9X4AQ45_9BACT</name>